<keyword evidence="5 6" id="KW-0949">S-adenosyl-L-methionine</keyword>
<evidence type="ECO:0000256" key="1">
    <source>
        <dbReference type="ARBA" id="ARBA00022428"/>
    </source>
</evidence>
<comment type="similarity">
    <text evidence="6">Belongs to the class I-like SAM-binding methyltransferase superfamily. MenG/UbiE family.</text>
</comment>
<organism evidence="8 9">
    <name type="scientific">Rhodobacter xanthinilyticus</name>
    <dbReference type="NCBI Taxonomy" id="1850250"/>
    <lineage>
        <taxon>Bacteria</taxon>
        <taxon>Pseudomonadati</taxon>
        <taxon>Pseudomonadota</taxon>
        <taxon>Alphaproteobacteria</taxon>
        <taxon>Rhodobacterales</taxon>
        <taxon>Rhodobacter group</taxon>
        <taxon>Rhodobacter</taxon>
    </lineage>
</organism>
<dbReference type="EC" id="2.1.1.201" evidence="6"/>
<reference evidence="8 9" key="1">
    <citation type="submission" date="2016-10" db="EMBL/GenBank/DDBJ databases">
        <title>Rhodobacter sp. LPB0142, isolated from sea water.</title>
        <authorList>
            <person name="Kim E."/>
            <person name="Yi H."/>
        </authorList>
    </citation>
    <scope>NUCLEOTIDE SEQUENCE [LARGE SCALE GENOMIC DNA]</scope>
    <source>
        <strain evidence="8 9">LPB0142</strain>
    </source>
</reference>
<keyword evidence="4 6" id="KW-0831">Ubiquinone biosynthesis</keyword>
<dbReference type="GO" id="GO:0008425">
    <property type="term" value="F:2-methoxy-6-polyprenyl-1,4-benzoquinol methyltransferase activity"/>
    <property type="evidence" value="ECO:0007669"/>
    <property type="project" value="UniProtKB-UniRule"/>
</dbReference>
<evidence type="ECO:0000256" key="3">
    <source>
        <dbReference type="ARBA" id="ARBA00022679"/>
    </source>
</evidence>
<evidence type="ECO:0000256" key="2">
    <source>
        <dbReference type="ARBA" id="ARBA00022603"/>
    </source>
</evidence>
<proteinExistence type="inferred from homology"/>
<dbReference type="PANTHER" id="PTHR43591">
    <property type="entry name" value="METHYLTRANSFERASE"/>
    <property type="match status" value="1"/>
</dbReference>
<dbReference type="KEGG" id="rhp:LPB142_11835"/>
<feature type="binding site" evidence="6">
    <location>
        <position position="140"/>
    </location>
    <ligand>
        <name>S-adenosyl-L-methionine</name>
        <dbReference type="ChEBI" id="CHEBI:59789"/>
    </ligand>
</feature>
<dbReference type="Gene3D" id="3.40.50.150">
    <property type="entry name" value="Vaccinia Virus protein VP39"/>
    <property type="match status" value="1"/>
</dbReference>
<feature type="binding site" evidence="6">
    <location>
        <position position="100"/>
    </location>
    <ligand>
        <name>S-adenosyl-L-methionine</name>
        <dbReference type="ChEBI" id="CHEBI:59789"/>
    </ligand>
</feature>
<dbReference type="GO" id="GO:0032259">
    <property type="term" value="P:methylation"/>
    <property type="evidence" value="ECO:0007669"/>
    <property type="project" value="UniProtKB-KW"/>
</dbReference>
<dbReference type="InterPro" id="IPR029063">
    <property type="entry name" value="SAM-dependent_MTases_sf"/>
</dbReference>
<evidence type="ECO:0000256" key="6">
    <source>
        <dbReference type="HAMAP-Rule" id="MF_01813"/>
    </source>
</evidence>
<name>A0A1D9MDW3_9RHOB</name>
<comment type="catalytic activity">
    <reaction evidence="6">
        <text>a 2-demethylmenaquinol + S-adenosyl-L-methionine = a menaquinol + S-adenosyl-L-homocysteine + H(+)</text>
        <dbReference type="Rhea" id="RHEA:42640"/>
        <dbReference type="Rhea" id="RHEA-COMP:9539"/>
        <dbReference type="Rhea" id="RHEA-COMP:9563"/>
        <dbReference type="ChEBI" id="CHEBI:15378"/>
        <dbReference type="ChEBI" id="CHEBI:18151"/>
        <dbReference type="ChEBI" id="CHEBI:55437"/>
        <dbReference type="ChEBI" id="CHEBI:57856"/>
        <dbReference type="ChEBI" id="CHEBI:59789"/>
        <dbReference type="EC" id="2.1.1.163"/>
    </reaction>
</comment>
<accession>A0A1D9MDW3</accession>
<dbReference type="EMBL" id="CP017781">
    <property type="protein sequence ID" value="AOZ69929.1"/>
    <property type="molecule type" value="Genomic_DNA"/>
</dbReference>
<dbReference type="CDD" id="cd02440">
    <property type="entry name" value="AdoMet_MTases"/>
    <property type="match status" value="1"/>
</dbReference>
<dbReference type="STRING" id="1850250.LPB142_11835"/>
<dbReference type="AlphaFoldDB" id="A0A1D9MDW3"/>
<dbReference type="PROSITE" id="PS01183">
    <property type="entry name" value="UBIE_1"/>
    <property type="match status" value="1"/>
</dbReference>
<comment type="function">
    <text evidence="6">Methyltransferase required for the conversion of demethylmenaquinol (DMKH2) to menaquinol (MKH2) and the conversion of 2-polyprenyl-6-methoxy-1,4-benzoquinol (DDMQH2) to 2-polyprenyl-3-methyl-6-methoxy-1,4-benzoquinol (DMQH2).</text>
</comment>
<evidence type="ECO:0000313" key="8">
    <source>
        <dbReference type="EMBL" id="AOZ69929.1"/>
    </source>
</evidence>
<evidence type="ECO:0000256" key="4">
    <source>
        <dbReference type="ARBA" id="ARBA00022688"/>
    </source>
</evidence>
<protein>
    <recommendedName>
        <fullName evidence="6">Ubiquinone/menaquinone biosynthesis C-methyltransferase UbiE</fullName>
        <ecNumber evidence="6">2.1.1.163</ecNumber>
        <ecNumber evidence="6">2.1.1.201</ecNumber>
    </recommendedName>
    <alternativeName>
        <fullName evidence="6">2-methoxy-6-polyprenyl-1,4-benzoquinol methylase</fullName>
    </alternativeName>
    <alternativeName>
        <fullName evidence="6">Demethylmenaquinone methyltransferase</fullName>
    </alternativeName>
</protein>
<comment type="pathway">
    <text evidence="6">Cofactor biosynthesis; ubiquinone biosynthesis.</text>
</comment>
<dbReference type="InterPro" id="IPR004033">
    <property type="entry name" value="UbiE/COQ5_MeTrFase"/>
</dbReference>
<comment type="caution">
    <text evidence="6">Lacks conserved residue(s) required for the propagation of feature annotation.</text>
</comment>
<evidence type="ECO:0000256" key="7">
    <source>
        <dbReference type="SAM" id="MobiDB-lite"/>
    </source>
</evidence>
<feature type="region of interest" description="Disordered" evidence="7">
    <location>
        <begin position="1"/>
        <end position="20"/>
    </location>
</feature>
<comment type="catalytic activity">
    <reaction evidence="6">
        <text>a 2-methoxy-6-(all-trans-polyprenyl)benzene-1,4-diol + S-adenosyl-L-methionine = a 5-methoxy-2-methyl-3-(all-trans-polyprenyl)benzene-1,4-diol + S-adenosyl-L-homocysteine + H(+)</text>
        <dbReference type="Rhea" id="RHEA:28286"/>
        <dbReference type="Rhea" id="RHEA-COMP:10858"/>
        <dbReference type="Rhea" id="RHEA-COMP:10859"/>
        <dbReference type="ChEBI" id="CHEBI:15378"/>
        <dbReference type="ChEBI" id="CHEBI:57856"/>
        <dbReference type="ChEBI" id="CHEBI:59789"/>
        <dbReference type="ChEBI" id="CHEBI:84166"/>
        <dbReference type="ChEBI" id="CHEBI:84167"/>
        <dbReference type="EC" id="2.1.1.201"/>
    </reaction>
</comment>
<feature type="compositionally biased region" description="Basic and acidic residues" evidence="7">
    <location>
        <begin position="1"/>
        <end position="11"/>
    </location>
</feature>
<dbReference type="InterPro" id="IPR023576">
    <property type="entry name" value="UbiE/COQ5_MeTrFase_CS"/>
</dbReference>
<keyword evidence="2 6" id="KW-0489">Methyltransferase</keyword>
<dbReference type="Pfam" id="PF01209">
    <property type="entry name" value="Ubie_methyltran"/>
    <property type="match status" value="1"/>
</dbReference>
<keyword evidence="3 6" id="KW-0808">Transferase</keyword>
<dbReference type="GO" id="GO:0043770">
    <property type="term" value="F:demethylmenaquinone methyltransferase activity"/>
    <property type="evidence" value="ECO:0007669"/>
    <property type="project" value="UniProtKB-UniRule"/>
</dbReference>
<feature type="binding site" evidence="6">
    <location>
        <position position="80"/>
    </location>
    <ligand>
        <name>S-adenosyl-L-methionine</name>
        <dbReference type="ChEBI" id="CHEBI:59789"/>
    </ligand>
</feature>
<dbReference type="Proteomes" id="UP000176562">
    <property type="component" value="Chromosome"/>
</dbReference>
<sequence length="268" mass="28780">MQRAKALEEMRTSFGAEKTTPEDRRARVSALFDRIAPRYDLMNDLMSFGLHRYWKSVAVAWAARALGGRTGPHLDLAGGTGDLALALAARAPGREILVADASEGMLAQARRRGGARLGYLHAPAEDLPLETGSVAAVTLSFGLRNMTDPGAGLREVARVLAPGGALILLEFSRPAAWFAPLYGLHARYVIPALGALIAGDRGAYRYLVESIARFPAREDIARELAASGFHLEAERAFMFGIARLQCARRPETPPAPAAAPLPAKETAR</sequence>
<keyword evidence="9" id="KW-1185">Reference proteome</keyword>
<evidence type="ECO:0000256" key="5">
    <source>
        <dbReference type="ARBA" id="ARBA00022691"/>
    </source>
</evidence>
<gene>
    <name evidence="6" type="primary">ubiE</name>
    <name evidence="8" type="ORF">LPB142_11835</name>
</gene>
<dbReference type="UniPathway" id="UPA00232"/>
<dbReference type="PROSITE" id="PS51608">
    <property type="entry name" value="SAM_MT_UBIE"/>
    <property type="match status" value="1"/>
</dbReference>
<comment type="pathway">
    <text evidence="6">Quinol/quinone metabolism; menaquinone biosynthesis; menaquinol from 1,4-dihydroxy-2-naphthoate: step 2/2.</text>
</comment>
<dbReference type="EC" id="2.1.1.163" evidence="6"/>
<dbReference type="SUPFAM" id="SSF53335">
    <property type="entry name" value="S-adenosyl-L-methionine-dependent methyltransferases"/>
    <property type="match status" value="1"/>
</dbReference>
<dbReference type="GO" id="GO:0009060">
    <property type="term" value="P:aerobic respiration"/>
    <property type="evidence" value="ECO:0007669"/>
    <property type="project" value="UniProtKB-UniRule"/>
</dbReference>
<dbReference type="GO" id="GO:0009234">
    <property type="term" value="P:menaquinone biosynthetic process"/>
    <property type="evidence" value="ECO:0007669"/>
    <property type="project" value="UniProtKB-UniRule"/>
</dbReference>
<dbReference type="PANTHER" id="PTHR43591:SF24">
    <property type="entry name" value="2-METHOXY-6-POLYPRENYL-1,4-BENZOQUINOL METHYLASE, MITOCHONDRIAL"/>
    <property type="match status" value="1"/>
</dbReference>
<keyword evidence="1 6" id="KW-0474">Menaquinone biosynthesis</keyword>
<dbReference type="NCBIfam" id="TIGR01934">
    <property type="entry name" value="MenG_MenH_UbiE"/>
    <property type="match status" value="1"/>
</dbReference>
<dbReference type="HAMAP" id="MF_01813">
    <property type="entry name" value="MenG_UbiE_methyltr"/>
    <property type="match status" value="1"/>
</dbReference>
<dbReference type="UniPathway" id="UPA00079">
    <property type="reaction ID" value="UER00169"/>
</dbReference>
<evidence type="ECO:0000313" key="9">
    <source>
        <dbReference type="Proteomes" id="UP000176562"/>
    </source>
</evidence>
<dbReference type="RefSeq" id="WP_068765832.1">
    <property type="nucleotide sequence ID" value="NZ_CP017781.1"/>
</dbReference>